<reference evidence="2 3" key="1">
    <citation type="journal article" date="2003" name="Nucleic Acids Res.">
        <title>Genome sequence of Chlamydophila caviae (Chlamydia psittaci GPIC): examining the role of niche-specific genes in the evolution of the Chlamydiaceae.</title>
        <authorList>
            <person name="Read T.D."/>
            <person name="Myers G.S.A."/>
            <person name="Brunham R.C."/>
            <person name="Nelson W.C."/>
            <person name="Paulsen I.T."/>
            <person name="Heidelberg J.F."/>
            <person name="Holtzapple E.K."/>
            <person name="Khouri H.M."/>
            <person name="Federova N.B."/>
            <person name="Carty H.A."/>
            <person name="Umayam L.A."/>
            <person name="Haft D.H."/>
            <person name="Peterson J.D."/>
            <person name="Beanan M.J."/>
            <person name="White O."/>
            <person name="Salzberg S.L."/>
            <person name="Hsia R.-C."/>
            <person name="McClarty G."/>
            <person name="Rank R.G."/>
            <person name="Bavoil P.M."/>
            <person name="Fraser C.M."/>
        </authorList>
    </citation>
    <scope>NUCLEOTIDE SEQUENCE [LARGE SCALE GENOMIC DNA]</scope>
    <source>
        <strain evidence="3">ATCC VR-813 / DSM 19441 / 03DC25 / GPIC</strain>
    </source>
</reference>
<evidence type="ECO:0000313" key="3">
    <source>
        <dbReference type="Proteomes" id="UP000002193"/>
    </source>
</evidence>
<dbReference type="KEGG" id="cca:CCA_00579"/>
<name>Q822V0_CHLCV</name>
<dbReference type="STRING" id="227941.CCA_00579"/>
<keyword evidence="1" id="KW-1133">Transmembrane helix</keyword>
<dbReference type="OrthoDB" id="19173at2"/>
<dbReference type="RefSeq" id="WP_011006536.1">
    <property type="nucleotide sequence ID" value="NC_003361.3"/>
</dbReference>
<evidence type="ECO:0000313" key="2">
    <source>
        <dbReference type="EMBL" id="AAP05321.1"/>
    </source>
</evidence>
<proteinExistence type="predicted"/>
<protein>
    <submittedName>
        <fullName evidence="2">Uncharacterized protein</fullName>
    </submittedName>
</protein>
<evidence type="ECO:0000256" key="1">
    <source>
        <dbReference type="SAM" id="Phobius"/>
    </source>
</evidence>
<keyword evidence="1" id="KW-0812">Transmembrane</keyword>
<gene>
    <name evidence="2" type="ordered locus">CCA_00579</name>
</gene>
<feature type="transmembrane region" description="Helical" evidence="1">
    <location>
        <begin position="117"/>
        <end position="135"/>
    </location>
</feature>
<organism evidence="2 3">
    <name type="scientific">Chlamydia caviae (strain ATCC VR-813 / DSM 19441 / 03DC25 / GPIC)</name>
    <name type="common">Chlamydophila caviae</name>
    <dbReference type="NCBI Taxonomy" id="227941"/>
    <lineage>
        <taxon>Bacteria</taxon>
        <taxon>Pseudomonadati</taxon>
        <taxon>Chlamydiota</taxon>
        <taxon>Chlamydiia</taxon>
        <taxon>Chlamydiales</taxon>
        <taxon>Chlamydiaceae</taxon>
        <taxon>Chlamydia/Chlamydophila group</taxon>
        <taxon>Chlamydia</taxon>
    </lineage>
</organism>
<keyword evidence="3" id="KW-1185">Reference proteome</keyword>
<dbReference type="HOGENOM" id="CLU_143348_2_0_0"/>
<feature type="transmembrane region" description="Helical" evidence="1">
    <location>
        <begin position="90"/>
        <end position="111"/>
    </location>
</feature>
<dbReference type="AlphaFoldDB" id="Q822V0"/>
<accession>Q822V0</accession>
<keyword evidence="1" id="KW-0472">Membrane</keyword>
<dbReference type="Proteomes" id="UP000002193">
    <property type="component" value="Chromosome"/>
</dbReference>
<sequence length="148" mass="16758">MLLTYETGLDFLHQTRKYPCFVRSAFAREAQMGQEPYLRLGIVDLTLISSNDLKLSLLNSIPILGTIRGLARLYSVWSVKDRSKDRVKDLVTHTFLGIFETLGLGVGLLVMKIVITALIRIAFLILVLFAALYQFTRTKVQQLSCFSE</sequence>
<dbReference type="EMBL" id="AE015925">
    <property type="protein sequence ID" value="AAP05321.1"/>
    <property type="molecule type" value="Genomic_DNA"/>
</dbReference>